<protein>
    <recommendedName>
        <fullName evidence="2">DUF1559 domain-containing protein</fullName>
    </recommendedName>
</protein>
<gene>
    <name evidence="3" type="ORF">Pan216_54890</name>
</gene>
<dbReference type="SUPFAM" id="SSF54523">
    <property type="entry name" value="Pili subunits"/>
    <property type="match status" value="1"/>
</dbReference>
<evidence type="ECO:0000256" key="1">
    <source>
        <dbReference type="SAM" id="Phobius"/>
    </source>
</evidence>
<dbReference type="InterPro" id="IPR011453">
    <property type="entry name" value="DUF1559"/>
</dbReference>
<dbReference type="PANTHER" id="PTHR30093:SF2">
    <property type="entry name" value="TYPE II SECRETION SYSTEM PROTEIN H"/>
    <property type="match status" value="1"/>
</dbReference>
<accession>A0A518BCA3</accession>
<dbReference type="InterPro" id="IPR012902">
    <property type="entry name" value="N_methyl_site"/>
</dbReference>
<organism evidence="3 4">
    <name type="scientific">Kolteria novifilia</name>
    <dbReference type="NCBI Taxonomy" id="2527975"/>
    <lineage>
        <taxon>Bacteria</taxon>
        <taxon>Pseudomonadati</taxon>
        <taxon>Planctomycetota</taxon>
        <taxon>Planctomycetia</taxon>
        <taxon>Kolteriales</taxon>
        <taxon>Kolteriaceae</taxon>
        <taxon>Kolteria</taxon>
    </lineage>
</organism>
<name>A0A518BCA3_9BACT</name>
<keyword evidence="1" id="KW-0472">Membrane</keyword>
<dbReference type="Gene3D" id="3.30.700.10">
    <property type="entry name" value="Glycoprotein, Type 4 Pilin"/>
    <property type="match status" value="1"/>
</dbReference>
<dbReference type="RefSeq" id="WP_145262911.1">
    <property type="nucleotide sequence ID" value="NZ_CP036279.1"/>
</dbReference>
<keyword evidence="1" id="KW-1133">Transmembrane helix</keyword>
<dbReference type="EMBL" id="CP036279">
    <property type="protein sequence ID" value="QDU64599.1"/>
    <property type="molecule type" value="Genomic_DNA"/>
</dbReference>
<evidence type="ECO:0000259" key="2">
    <source>
        <dbReference type="Pfam" id="PF07596"/>
    </source>
</evidence>
<keyword evidence="1" id="KW-0812">Transmembrane</keyword>
<dbReference type="NCBIfam" id="TIGR04294">
    <property type="entry name" value="pre_pil_HX9DG"/>
    <property type="match status" value="1"/>
</dbReference>
<dbReference type="AlphaFoldDB" id="A0A518BCA3"/>
<evidence type="ECO:0000313" key="3">
    <source>
        <dbReference type="EMBL" id="QDU64599.1"/>
    </source>
</evidence>
<dbReference type="OrthoDB" id="258404at2"/>
<dbReference type="Pfam" id="PF07596">
    <property type="entry name" value="SBP_bac_10"/>
    <property type="match status" value="1"/>
</dbReference>
<sequence length="316" mass="34087">MRTKKRAFTLVELLVVIAIIGVLVALLLPAIQQAREAARRSQCSNNLRQVGLAMQNYYDANGCLPHSSYTHEYTYSALARALPYFDMINLYDKINFDVGIRQSPPSGDPSAENATVAATRVGLFVCPSDPNGTQILNPLWRPGSYVSNSGSGAGGGASTNTDGVIYSTSSTRFSGISDGLSKTALYSESMIGSGAGALASGTGDNAFHYIRVPTGVNPLDETACDPSGDWYENRNYAWSLGRFDSAQYNHHRLPNDKLPDCIAAWSYGWKAARSRHPGGVHLLFCDGSNRFVGDSIDSVIWRALATRAGNEIVEGF</sequence>
<dbReference type="PANTHER" id="PTHR30093">
    <property type="entry name" value="GENERAL SECRETION PATHWAY PROTEIN G"/>
    <property type="match status" value="1"/>
</dbReference>
<dbReference type="InterPro" id="IPR045584">
    <property type="entry name" value="Pilin-like"/>
</dbReference>
<keyword evidence="4" id="KW-1185">Reference proteome</keyword>
<reference evidence="3 4" key="1">
    <citation type="submission" date="2019-02" db="EMBL/GenBank/DDBJ databases">
        <title>Deep-cultivation of Planctomycetes and their phenomic and genomic characterization uncovers novel biology.</title>
        <authorList>
            <person name="Wiegand S."/>
            <person name="Jogler M."/>
            <person name="Boedeker C."/>
            <person name="Pinto D."/>
            <person name="Vollmers J."/>
            <person name="Rivas-Marin E."/>
            <person name="Kohn T."/>
            <person name="Peeters S.H."/>
            <person name="Heuer A."/>
            <person name="Rast P."/>
            <person name="Oberbeckmann S."/>
            <person name="Bunk B."/>
            <person name="Jeske O."/>
            <person name="Meyerdierks A."/>
            <person name="Storesund J.E."/>
            <person name="Kallscheuer N."/>
            <person name="Luecker S."/>
            <person name="Lage O.M."/>
            <person name="Pohl T."/>
            <person name="Merkel B.J."/>
            <person name="Hornburger P."/>
            <person name="Mueller R.-W."/>
            <person name="Bruemmer F."/>
            <person name="Labrenz M."/>
            <person name="Spormann A.M."/>
            <person name="Op den Camp H."/>
            <person name="Overmann J."/>
            <person name="Amann R."/>
            <person name="Jetten M.S.M."/>
            <person name="Mascher T."/>
            <person name="Medema M.H."/>
            <person name="Devos D.P."/>
            <person name="Kaster A.-K."/>
            <person name="Ovreas L."/>
            <person name="Rohde M."/>
            <person name="Galperin M.Y."/>
            <person name="Jogler C."/>
        </authorList>
    </citation>
    <scope>NUCLEOTIDE SEQUENCE [LARGE SCALE GENOMIC DNA]</scope>
    <source>
        <strain evidence="3 4">Pan216</strain>
    </source>
</reference>
<feature type="transmembrane region" description="Helical" evidence="1">
    <location>
        <begin position="7"/>
        <end position="31"/>
    </location>
</feature>
<feature type="domain" description="DUF1559" evidence="2">
    <location>
        <begin position="32"/>
        <end position="297"/>
    </location>
</feature>
<proteinExistence type="predicted"/>
<dbReference type="InterPro" id="IPR027558">
    <property type="entry name" value="Pre_pil_HX9DG_C"/>
</dbReference>
<dbReference type="Pfam" id="PF07963">
    <property type="entry name" value="N_methyl"/>
    <property type="match status" value="1"/>
</dbReference>
<dbReference type="Proteomes" id="UP000317093">
    <property type="component" value="Chromosome"/>
</dbReference>
<evidence type="ECO:0000313" key="4">
    <source>
        <dbReference type="Proteomes" id="UP000317093"/>
    </source>
</evidence>
<dbReference type="NCBIfam" id="TIGR02532">
    <property type="entry name" value="IV_pilin_GFxxxE"/>
    <property type="match status" value="1"/>
</dbReference>
<dbReference type="KEGG" id="knv:Pan216_54890"/>